<keyword evidence="10" id="KW-0472">Membrane</keyword>
<evidence type="ECO:0000313" key="12">
    <source>
        <dbReference type="EMBL" id="KAG5456976.1"/>
    </source>
</evidence>
<feature type="compositionally biased region" description="Acidic residues" evidence="9">
    <location>
        <begin position="104"/>
        <end position="129"/>
    </location>
</feature>
<evidence type="ECO:0000256" key="10">
    <source>
        <dbReference type="SAM" id="Phobius"/>
    </source>
</evidence>
<keyword evidence="6" id="KW-0067">ATP-binding</keyword>
<evidence type="ECO:0000256" key="8">
    <source>
        <dbReference type="ARBA" id="ARBA00048679"/>
    </source>
</evidence>
<evidence type="ECO:0000256" key="1">
    <source>
        <dbReference type="ARBA" id="ARBA00012513"/>
    </source>
</evidence>
<feature type="compositionally biased region" description="Basic and acidic residues" evidence="9">
    <location>
        <begin position="1"/>
        <end position="11"/>
    </location>
</feature>
<feature type="region of interest" description="Disordered" evidence="9">
    <location>
        <begin position="78"/>
        <end position="130"/>
    </location>
</feature>
<dbReference type="GO" id="GO:0005524">
    <property type="term" value="F:ATP binding"/>
    <property type="evidence" value="ECO:0007669"/>
    <property type="project" value="UniProtKB-KW"/>
</dbReference>
<evidence type="ECO:0000256" key="3">
    <source>
        <dbReference type="ARBA" id="ARBA00022679"/>
    </source>
</evidence>
<name>A0A8H7ZPI4_9FUNG</name>
<sequence>SKADGCADVRRRQGPAPTPSQFASVSPHAAELSRNGPMRHGAAEMDGGCTNGSNEHGVRARLVSGTFRLACVGGQDGGAFPSDRAESDQEGDGGDVLKGARTVDDEENLDEAEVDDDNASVYSEDEEDTKDYRKGGYHPVAIGDVFKEDGRYRVVRKLGWGHFSTVWLIWDTKWVWLTAAALPRFIIRVPDVGRVHATYNRVVRSRAVVSPVHPLTCLLSLLTVVLLYVLLLSAWRRTCKHVAMKIVKSAAHYTETALDEIKLLRRIVEADSSAPGRGHVVEMLDSFTHEGPNGSHVCVVFEVLGENLLSLIKRYENQGAPIRLVKQIAKQVLTGLDYMH</sequence>
<dbReference type="EC" id="2.7.11.1" evidence="1"/>
<dbReference type="OrthoDB" id="2649at2759"/>
<evidence type="ECO:0000256" key="5">
    <source>
        <dbReference type="ARBA" id="ARBA00022777"/>
    </source>
</evidence>
<reference evidence="12 13" key="1">
    <citation type="journal article" name="Sci. Rep.">
        <title>Genome-scale phylogenetic analyses confirm Olpidium as the closest living zoosporic fungus to the non-flagellated, terrestrial fungi.</title>
        <authorList>
            <person name="Chang Y."/>
            <person name="Rochon D."/>
            <person name="Sekimoto S."/>
            <person name="Wang Y."/>
            <person name="Chovatia M."/>
            <person name="Sandor L."/>
            <person name="Salamov A."/>
            <person name="Grigoriev I.V."/>
            <person name="Stajich J.E."/>
            <person name="Spatafora J.W."/>
        </authorList>
    </citation>
    <scope>NUCLEOTIDE SEQUENCE [LARGE SCALE GENOMIC DNA]</scope>
    <source>
        <strain evidence="12">S191</strain>
    </source>
</reference>
<keyword evidence="10" id="KW-0812">Transmembrane</keyword>
<evidence type="ECO:0000313" key="13">
    <source>
        <dbReference type="Proteomes" id="UP000673691"/>
    </source>
</evidence>
<protein>
    <recommendedName>
        <fullName evidence="1">non-specific serine/threonine protein kinase</fullName>
        <ecNumber evidence="1">2.7.11.1</ecNumber>
    </recommendedName>
</protein>
<feature type="domain" description="Protein kinase" evidence="11">
    <location>
        <begin position="152"/>
        <end position="340"/>
    </location>
</feature>
<feature type="non-terminal residue" evidence="12">
    <location>
        <position position="340"/>
    </location>
</feature>
<evidence type="ECO:0000259" key="11">
    <source>
        <dbReference type="PROSITE" id="PS50011"/>
    </source>
</evidence>
<dbReference type="EMBL" id="JAEFCI010010849">
    <property type="protein sequence ID" value="KAG5456976.1"/>
    <property type="molecule type" value="Genomic_DNA"/>
</dbReference>
<comment type="catalytic activity">
    <reaction evidence="8">
        <text>L-seryl-[protein] + ATP = O-phospho-L-seryl-[protein] + ADP + H(+)</text>
        <dbReference type="Rhea" id="RHEA:17989"/>
        <dbReference type="Rhea" id="RHEA-COMP:9863"/>
        <dbReference type="Rhea" id="RHEA-COMP:11604"/>
        <dbReference type="ChEBI" id="CHEBI:15378"/>
        <dbReference type="ChEBI" id="CHEBI:29999"/>
        <dbReference type="ChEBI" id="CHEBI:30616"/>
        <dbReference type="ChEBI" id="CHEBI:83421"/>
        <dbReference type="ChEBI" id="CHEBI:456216"/>
        <dbReference type="EC" id="2.7.11.1"/>
    </reaction>
</comment>
<dbReference type="GO" id="GO:0005737">
    <property type="term" value="C:cytoplasm"/>
    <property type="evidence" value="ECO:0007669"/>
    <property type="project" value="TreeGrafter"/>
</dbReference>
<evidence type="ECO:0000256" key="9">
    <source>
        <dbReference type="SAM" id="MobiDB-lite"/>
    </source>
</evidence>
<dbReference type="GO" id="GO:0004674">
    <property type="term" value="F:protein serine/threonine kinase activity"/>
    <property type="evidence" value="ECO:0007669"/>
    <property type="project" value="UniProtKB-KW"/>
</dbReference>
<dbReference type="SUPFAM" id="SSF56112">
    <property type="entry name" value="Protein kinase-like (PK-like)"/>
    <property type="match status" value="1"/>
</dbReference>
<evidence type="ECO:0000256" key="6">
    <source>
        <dbReference type="ARBA" id="ARBA00022840"/>
    </source>
</evidence>
<dbReference type="InterPro" id="IPR051334">
    <property type="entry name" value="SRPK"/>
</dbReference>
<keyword evidence="13" id="KW-1185">Reference proteome</keyword>
<gene>
    <name evidence="12" type="ORF">BJ554DRAFT_3133</name>
</gene>
<keyword evidence="10" id="KW-1133">Transmembrane helix</keyword>
<dbReference type="InterPro" id="IPR000719">
    <property type="entry name" value="Prot_kinase_dom"/>
</dbReference>
<feature type="region of interest" description="Disordered" evidence="9">
    <location>
        <begin position="1"/>
        <end position="56"/>
    </location>
</feature>
<keyword evidence="5" id="KW-0418">Kinase</keyword>
<evidence type="ECO:0000256" key="4">
    <source>
        <dbReference type="ARBA" id="ARBA00022741"/>
    </source>
</evidence>
<evidence type="ECO:0000256" key="2">
    <source>
        <dbReference type="ARBA" id="ARBA00022527"/>
    </source>
</evidence>
<dbReference type="GO" id="GO:0005634">
    <property type="term" value="C:nucleus"/>
    <property type="evidence" value="ECO:0007669"/>
    <property type="project" value="TreeGrafter"/>
</dbReference>
<keyword evidence="4" id="KW-0547">Nucleotide-binding</keyword>
<comment type="caution">
    <text evidence="12">The sequence shown here is derived from an EMBL/GenBank/DDBJ whole genome shotgun (WGS) entry which is preliminary data.</text>
</comment>
<dbReference type="GO" id="GO:0000245">
    <property type="term" value="P:spliceosomal complex assembly"/>
    <property type="evidence" value="ECO:0007669"/>
    <property type="project" value="TreeGrafter"/>
</dbReference>
<organism evidence="12 13">
    <name type="scientific">Olpidium bornovanus</name>
    <dbReference type="NCBI Taxonomy" id="278681"/>
    <lineage>
        <taxon>Eukaryota</taxon>
        <taxon>Fungi</taxon>
        <taxon>Fungi incertae sedis</taxon>
        <taxon>Olpidiomycota</taxon>
        <taxon>Olpidiomycotina</taxon>
        <taxon>Olpidiomycetes</taxon>
        <taxon>Olpidiales</taxon>
        <taxon>Olpidiaceae</taxon>
        <taxon>Olpidium</taxon>
    </lineage>
</organism>
<accession>A0A8H7ZPI4</accession>
<evidence type="ECO:0000256" key="7">
    <source>
        <dbReference type="ARBA" id="ARBA00047899"/>
    </source>
</evidence>
<dbReference type="AlphaFoldDB" id="A0A8H7ZPI4"/>
<feature type="non-terminal residue" evidence="12">
    <location>
        <position position="1"/>
    </location>
</feature>
<dbReference type="PANTHER" id="PTHR47634">
    <property type="entry name" value="PROTEIN KINASE DOMAIN-CONTAINING PROTEIN-RELATED"/>
    <property type="match status" value="1"/>
</dbReference>
<comment type="catalytic activity">
    <reaction evidence="7">
        <text>L-threonyl-[protein] + ATP = O-phospho-L-threonyl-[protein] + ADP + H(+)</text>
        <dbReference type="Rhea" id="RHEA:46608"/>
        <dbReference type="Rhea" id="RHEA-COMP:11060"/>
        <dbReference type="Rhea" id="RHEA-COMP:11605"/>
        <dbReference type="ChEBI" id="CHEBI:15378"/>
        <dbReference type="ChEBI" id="CHEBI:30013"/>
        <dbReference type="ChEBI" id="CHEBI:30616"/>
        <dbReference type="ChEBI" id="CHEBI:61977"/>
        <dbReference type="ChEBI" id="CHEBI:456216"/>
        <dbReference type="EC" id="2.7.11.1"/>
    </reaction>
</comment>
<dbReference type="Gene3D" id="3.30.200.20">
    <property type="entry name" value="Phosphorylase Kinase, domain 1"/>
    <property type="match status" value="2"/>
</dbReference>
<dbReference type="GO" id="GO:0050684">
    <property type="term" value="P:regulation of mRNA processing"/>
    <property type="evidence" value="ECO:0007669"/>
    <property type="project" value="TreeGrafter"/>
</dbReference>
<keyword evidence="2" id="KW-0723">Serine/threonine-protein kinase</keyword>
<feature type="transmembrane region" description="Helical" evidence="10">
    <location>
        <begin position="212"/>
        <end position="235"/>
    </location>
</feature>
<dbReference type="PANTHER" id="PTHR47634:SF9">
    <property type="entry name" value="PROTEIN KINASE DOMAIN-CONTAINING PROTEIN-RELATED"/>
    <property type="match status" value="1"/>
</dbReference>
<dbReference type="Gene3D" id="1.10.510.10">
    <property type="entry name" value="Transferase(Phosphotransferase) domain 1"/>
    <property type="match status" value="1"/>
</dbReference>
<keyword evidence="3" id="KW-0808">Transferase</keyword>
<dbReference type="InterPro" id="IPR011009">
    <property type="entry name" value="Kinase-like_dom_sf"/>
</dbReference>
<proteinExistence type="predicted"/>
<dbReference type="PROSITE" id="PS50011">
    <property type="entry name" value="PROTEIN_KINASE_DOM"/>
    <property type="match status" value="1"/>
</dbReference>
<dbReference type="Proteomes" id="UP000673691">
    <property type="component" value="Unassembled WGS sequence"/>
</dbReference>